<evidence type="ECO:0000256" key="2">
    <source>
        <dbReference type="ARBA" id="ARBA00012438"/>
    </source>
</evidence>
<dbReference type="SUPFAM" id="SSF47384">
    <property type="entry name" value="Homodimeric domain of signal transducing histidine kinase"/>
    <property type="match status" value="1"/>
</dbReference>
<dbReference type="InterPro" id="IPR003594">
    <property type="entry name" value="HATPase_dom"/>
</dbReference>
<dbReference type="SUPFAM" id="SSF55874">
    <property type="entry name" value="ATPase domain of HSP90 chaperone/DNA topoisomerase II/histidine kinase"/>
    <property type="match status" value="1"/>
</dbReference>
<organism evidence="5 6">
    <name type="scientific">Marinobacterium iners DSM 11526</name>
    <dbReference type="NCBI Taxonomy" id="1122198"/>
    <lineage>
        <taxon>Bacteria</taxon>
        <taxon>Pseudomonadati</taxon>
        <taxon>Pseudomonadota</taxon>
        <taxon>Gammaproteobacteria</taxon>
        <taxon>Oceanospirillales</taxon>
        <taxon>Oceanospirillaceae</taxon>
        <taxon>Marinobacterium</taxon>
    </lineage>
</organism>
<evidence type="ECO:0000256" key="3">
    <source>
        <dbReference type="ARBA" id="ARBA00022553"/>
    </source>
</evidence>
<accession>A0A1H4EEP2</accession>
<evidence type="ECO:0000313" key="5">
    <source>
        <dbReference type="EMBL" id="SEA83188.1"/>
    </source>
</evidence>
<dbReference type="AlphaFoldDB" id="A0A1H4EEP2"/>
<dbReference type="PRINTS" id="PR00344">
    <property type="entry name" value="BCTRLSENSOR"/>
</dbReference>
<dbReference type="STRING" id="1122198.SAMN02745729_10838"/>
<name>A0A1H4EEP2_9GAMM</name>
<protein>
    <recommendedName>
        <fullName evidence="2">histidine kinase</fullName>
        <ecNumber evidence="2">2.7.13.3</ecNumber>
    </recommendedName>
</protein>
<dbReference type="PANTHER" id="PTHR43065">
    <property type="entry name" value="SENSOR HISTIDINE KINASE"/>
    <property type="match status" value="1"/>
</dbReference>
<dbReference type="Pfam" id="PF02518">
    <property type="entry name" value="HATPase_c"/>
    <property type="match status" value="1"/>
</dbReference>
<feature type="domain" description="Histidine kinase" evidence="4">
    <location>
        <begin position="35"/>
        <end position="280"/>
    </location>
</feature>
<dbReference type="InterPro" id="IPR003661">
    <property type="entry name" value="HisK_dim/P_dom"/>
</dbReference>
<dbReference type="Proteomes" id="UP000242469">
    <property type="component" value="Unassembled WGS sequence"/>
</dbReference>
<dbReference type="GO" id="GO:0000155">
    <property type="term" value="F:phosphorelay sensor kinase activity"/>
    <property type="evidence" value="ECO:0007669"/>
    <property type="project" value="InterPro"/>
</dbReference>
<keyword evidence="5" id="KW-0418">Kinase</keyword>
<sequence length="281" mass="31289">MTKIPLESSDLPGHQELQQLMQLEKMATLGRLVAGVAHEINNPVCYVKTNLQTLTQYVAELDQLVDSILALADSQLDSTLSEALAGLKKRHDYDYLHAELPILLDETSEGVERIEGIVSNLRDYAHDDEGQKQFVCLQKLVETALRLVNHELKYTVRQIKREYTEVPEVWCRPAQMSQVLVNLFVNAAQAMPRGGDIHISIHECAESRVEISVCDEGYGISEEIKTRLFEPFVTTKPAGKGTGLGLAICHEIMVAHGGEIRAENRPSRGTCFTLALPIKQS</sequence>
<keyword evidence="6" id="KW-1185">Reference proteome</keyword>
<dbReference type="SMART" id="SM00387">
    <property type="entry name" value="HATPase_c"/>
    <property type="match status" value="1"/>
</dbReference>
<dbReference type="CDD" id="cd00082">
    <property type="entry name" value="HisKA"/>
    <property type="match status" value="1"/>
</dbReference>
<dbReference type="InterPro" id="IPR004358">
    <property type="entry name" value="Sig_transdc_His_kin-like_C"/>
</dbReference>
<proteinExistence type="predicted"/>
<reference evidence="6" key="1">
    <citation type="submission" date="2016-10" db="EMBL/GenBank/DDBJ databases">
        <authorList>
            <person name="Varghese N."/>
            <person name="Submissions S."/>
        </authorList>
    </citation>
    <scope>NUCLEOTIDE SEQUENCE [LARGE SCALE GENOMIC DNA]</scope>
    <source>
        <strain evidence="6">DSM 11526</strain>
    </source>
</reference>
<gene>
    <name evidence="5" type="ORF">SAMN02745729_10838</name>
</gene>
<evidence type="ECO:0000313" key="6">
    <source>
        <dbReference type="Proteomes" id="UP000242469"/>
    </source>
</evidence>
<dbReference type="PROSITE" id="PS50109">
    <property type="entry name" value="HIS_KIN"/>
    <property type="match status" value="1"/>
</dbReference>
<dbReference type="EC" id="2.7.13.3" evidence="2"/>
<dbReference type="InterPro" id="IPR036890">
    <property type="entry name" value="HATPase_C_sf"/>
</dbReference>
<dbReference type="PANTHER" id="PTHR43065:SF50">
    <property type="entry name" value="HISTIDINE KINASE"/>
    <property type="match status" value="1"/>
</dbReference>
<dbReference type="EMBL" id="FNRJ01000008">
    <property type="protein sequence ID" value="SEA83188.1"/>
    <property type="molecule type" value="Genomic_DNA"/>
</dbReference>
<keyword evidence="3" id="KW-0597">Phosphoprotein</keyword>
<comment type="catalytic activity">
    <reaction evidence="1">
        <text>ATP + protein L-histidine = ADP + protein N-phospho-L-histidine.</text>
        <dbReference type="EC" id="2.7.13.3"/>
    </reaction>
</comment>
<evidence type="ECO:0000256" key="1">
    <source>
        <dbReference type="ARBA" id="ARBA00000085"/>
    </source>
</evidence>
<evidence type="ECO:0000259" key="4">
    <source>
        <dbReference type="PROSITE" id="PS50109"/>
    </source>
</evidence>
<dbReference type="Gene3D" id="3.30.565.10">
    <property type="entry name" value="Histidine kinase-like ATPase, C-terminal domain"/>
    <property type="match status" value="1"/>
</dbReference>
<dbReference type="InterPro" id="IPR005467">
    <property type="entry name" value="His_kinase_dom"/>
</dbReference>
<keyword evidence="5" id="KW-0808">Transferase</keyword>
<dbReference type="Gene3D" id="1.10.287.130">
    <property type="match status" value="1"/>
</dbReference>
<dbReference type="InterPro" id="IPR036097">
    <property type="entry name" value="HisK_dim/P_sf"/>
</dbReference>